<dbReference type="Gene3D" id="3.30.420.240">
    <property type="match status" value="1"/>
</dbReference>
<dbReference type="NCBIfam" id="TIGR01630">
    <property type="entry name" value="psiM2_ORF9"/>
    <property type="match status" value="1"/>
</dbReference>
<dbReference type="Pfam" id="PF17289">
    <property type="entry name" value="Terminase_6C"/>
    <property type="match status" value="1"/>
</dbReference>
<keyword evidence="1" id="KW-1188">Viral release from host cell</keyword>
<accession>A0A1B2A8Y2</accession>
<dbReference type="InterPro" id="IPR006517">
    <property type="entry name" value="Phage_terminase_lsu-like_C"/>
</dbReference>
<dbReference type="PATRIC" id="fig|692370.5.peg.95"/>
<dbReference type="OrthoDB" id="9771580at2"/>
<evidence type="ECO:0000313" key="3">
    <source>
        <dbReference type="EMBL" id="ANY18627.1"/>
    </source>
</evidence>
<dbReference type="EMBL" id="CP016591">
    <property type="protein sequence ID" value="ANY18627.1"/>
    <property type="molecule type" value="Genomic_DNA"/>
</dbReference>
<dbReference type="AlphaFoldDB" id="A0A1B2A8Y2"/>
<sequence length="514" mass="57766">MTGFAAEDPQGLLTELCRNDFTAFMRRAWPWISGGELLMWNWHLDAIAYRLERIQHGETRRLLVNLPPRNAKSKTVSVAWVAWMLGIDPTLNFVCVSYSQELSNKMARDCRAIMESSWYREIFPGTVISKARSAAWDFETTRGGGRLATSVGGTLTGRGGDIIILDDVIKPEESFSDTVRESVNEWFRSTLASRLNDKMTGAIICVMQRLHEHDLSGMLIETGVWDHLSLPAIATRDETIMLARGGVHRRYAGDVLHPAREPLDVLLELKVAMGSLAFAAQYQQDPMPAKGNVFRANWLRVYPARQQSERYGQIVQSWDTAIKTGANNDFSVCVTARIVGKEVHILHVWRGRVEFPGLLRQAVALAQEWNPGTIIIEDKASGQQLLQALRSGHFPGVVDPIGRIPELDKRLRASGVSSMVEAGQLLLPSEAVWLDDFRRELLAFPNARHDDQVDALAQLLDWVRRQWVHVPPTNCGPMLVTFHDDGGIEVSGEDYGLFEQSWFPRKPFDPWGCA</sequence>
<evidence type="ECO:0000256" key="1">
    <source>
        <dbReference type="ARBA" id="ARBA00022612"/>
    </source>
</evidence>
<keyword evidence="4" id="KW-1185">Reference proteome</keyword>
<name>A0A1B2A8Y2_9SPHN</name>
<evidence type="ECO:0000259" key="2">
    <source>
        <dbReference type="Pfam" id="PF17289"/>
    </source>
</evidence>
<dbReference type="Gene3D" id="3.40.50.300">
    <property type="entry name" value="P-loop containing nucleotide triphosphate hydrolases"/>
    <property type="match status" value="1"/>
</dbReference>
<dbReference type="RefSeq" id="WP_067674790.1">
    <property type="nucleotide sequence ID" value="NZ_CP016591.1"/>
</dbReference>
<feature type="domain" description="Terminase large subunit gp17-like C-terminal" evidence="2">
    <location>
        <begin position="317"/>
        <end position="460"/>
    </location>
</feature>
<protein>
    <submittedName>
        <fullName evidence="3">Terminase-like family protein</fullName>
    </submittedName>
</protein>
<dbReference type="Proteomes" id="UP000092932">
    <property type="component" value="Chromosome"/>
</dbReference>
<organism evidence="3 4">
    <name type="scientific">Tsuneonella dongtanensis</name>
    <dbReference type="NCBI Taxonomy" id="692370"/>
    <lineage>
        <taxon>Bacteria</taxon>
        <taxon>Pseudomonadati</taxon>
        <taxon>Pseudomonadota</taxon>
        <taxon>Alphaproteobacteria</taxon>
        <taxon>Sphingomonadales</taxon>
        <taxon>Erythrobacteraceae</taxon>
        <taxon>Tsuneonella</taxon>
    </lineage>
</organism>
<dbReference type="InterPro" id="IPR027417">
    <property type="entry name" value="P-loop_NTPase"/>
</dbReference>
<dbReference type="STRING" id="692370.A6F68_00091"/>
<gene>
    <name evidence="3" type="ORF">A6F68_00091</name>
</gene>
<dbReference type="InterPro" id="IPR035421">
    <property type="entry name" value="Terminase_6C"/>
</dbReference>
<reference evidence="3 4" key="1">
    <citation type="submission" date="2016-07" db="EMBL/GenBank/DDBJ databases">
        <title>Complete genome sequence of Altererythrobacter dongtanensis KCTC 22672, a type strain with esterase isolated from tidal flat.</title>
        <authorList>
            <person name="Cheng H."/>
            <person name="Wu Y.-H."/>
            <person name="Zhou P."/>
            <person name="Huo Y.-Y."/>
            <person name="Wang C.-S."/>
            <person name="Xu X.-W."/>
        </authorList>
    </citation>
    <scope>NUCLEOTIDE SEQUENCE [LARGE SCALE GENOMIC DNA]</scope>
    <source>
        <strain evidence="3 4">KCTC 22672</strain>
    </source>
</reference>
<proteinExistence type="predicted"/>
<dbReference type="KEGG" id="ado:A6F68_00091"/>
<evidence type="ECO:0000313" key="4">
    <source>
        <dbReference type="Proteomes" id="UP000092932"/>
    </source>
</evidence>